<organism evidence="3 4">
    <name type="scientific">Microbacterium istanbulense</name>
    <dbReference type="NCBI Taxonomy" id="3122049"/>
    <lineage>
        <taxon>Bacteria</taxon>
        <taxon>Bacillati</taxon>
        <taxon>Actinomycetota</taxon>
        <taxon>Actinomycetes</taxon>
        <taxon>Micrococcales</taxon>
        <taxon>Microbacteriaceae</taxon>
        <taxon>Microbacterium</taxon>
    </lineage>
</organism>
<sequence length="227" mass="24704">MKLSELAESSGASASTLKHWIRVGVLPAGRLRNKTTAVYDQSHLDRALLIRAMREEHGASLDEVRTLTTLIDTEGTTTVEVMNACQEFIWGIPNDVATDDAYEPFRERTYELMRRRGWRGYPGAAERGMTHALAVASEVGLDYDVERLMEYADAVEPLATKHVAALGPGSADVIARRMLAVVTARARQLLAISNLAHAAVSVRGAIERGDLPPQAAMPPAPEETKAS</sequence>
<dbReference type="EMBL" id="JBBDGN010000005">
    <property type="protein sequence ID" value="MEJ1091452.1"/>
    <property type="molecule type" value="Genomic_DNA"/>
</dbReference>
<gene>
    <name evidence="3" type="ORF">WDU93_07050</name>
</gene>
<keyword evidence="1" id="KW-0238">DNA-binding</keyword>
<evidence type="ECO:0000313" key="4">
    <source>
        <dbReference type="Proteomes" id="UP001366085"/>
    </source>
</evidence>
<protein>
    <submittedName>
        <fullName evidence="3">MerR family transcriptional regulator</fullName>
    </submittedName>
</protein>
<dbReference type="PROSITE" id="PS50937">
    <property type="entry name" value="HTH_MERR_2"/>
    <property type="match status" value="1"/>
</dbReference>
<dbReference type="SMART" id="SM00422">
    <property type="entry name" value="HTH_MERR"/>
    <property type="match status" value="1"/>
</dbReference>
<evidence type="ECO:0000256" key="1">
    <source>
        <dbReference type="ARBA" id="ARBA00023125"/>
    </source>
</evidence>
<dbReference type="Proteomes" id="UP001366085">
    <property type="component" value="Unassembled WGS sequence"/>
</dbReference>
<proteinExistence type="predicted"/>
<dbReference type="PANTHER" id="PTHR30204">
    <property type="entry name" value="REDOX-CYCLING DRUG-SENSING TRANSCRIPTIONAL ACTIVATOR SOXR"/>
    <property type="match status" value="1"/>
</dbReference>
<dbReference type="PANTHER" id="PTHR30204:SF98">
    <property type="entry name" value="HTH-TYPE TRANSCRIPTIONAL REGULATOR ADHR"/>
    <property type="match status" value="1"/>
</dbReference>
<name>A0ABU8LMB7_9MICO</name>
<dbReference type="InterPro" id="IPR009061">
    <property type="entry name" value="DNA-bd_dom_put_sf"/>
</dbReference>
<comment type="caution">
    <text evidence="3">The sequence shown here is derived from an EMBL/GenBank/DDBJ whole genome shotgun (WGS) entry which is preliminary data.</text>
</comment>
<dbReference type="InterPro" id="IPR000551">
    <property type="entry name" value="MerR-type_HTH_dom"/>
</dbReference>
<evidence type="ECO:0000259" key="2">
    <source>
        <dbReference type="PROSITE" id="PS50937"/>
    </source>
</evidence>
<feature type="domain" description="HTH merR-type" evidence="2">
    <location>
        <begin position="1"/>
        <end position="70"/>
    </location>
</feature>
<dbReference type="Pfam" id="PF13411">
    <property type="entry name" value="MerR_1"/>
    <property type="match status" value="1"/>
</dbReference>
<evidence type="ECO:0000313" key="3">
    <source>
        <dbReference type="EMBL" id="MEJ1091452.1"/>
    </source>
</evidence>
<dbReference type="Gene3D" id="1.10.1660.10">
    <property type="match status" value="1"/>
</dbReference>
<keyword evidence="4" id="KW-1185">Reference proteome</keyword>
<dbReference type="SUPFAM" id="SSF46955">
    <property type="entry name" value="Putative DNA-binding domain"/>
    <property type="match status" value="1"/>
</dbReference>
<dbReference type="InterPro" id="IPR047057">
    <property type="entry name" value="MerR_fam"/>
</dbReference>
<reference evidence="3 4" key="1">
    <citation type="submission" date="2024-02" db="EMBL/GenBank/DDBJ databases">
        <authorList>
            <person name="Saticioglu I.B."/>
        </authorList>
    </citation>
    <scope>NUCLEOTIDE SEQUENCE [LARGE SCALE GENOMIC DNA]</scope>
    <source>
        <strain evidence="3 4">Mu-43</strain>
    </source>
</reference>
<accession>A0ABU8LMB7</accession>